<sequence length="546" mass="63009">MMELHSHGVDHDFELELMLRFPRDMSKPERFSANLPTTWPSFVLPQGLEDWEHDSDDEIAKRVLTDTNSLDLEARYLYFRVLRTWLLNCDENHDECRLRQSGRGFWPTRAIYVGDHPSVRLVEEPDDEKDYIVLSHCWGKPTEEERKHFCTTPQNYHHRLDGFCFDDLPKTFQDAIMVSRELGKKYIWIDALCIIQGPGGDWQSEAGRMEHVFANAYCTVAANSAKGWKDGFLESGLWDQINPESTECECLFDSEVSEAPLMQRAWVLQERVLSRRIIHFTSGVSNARPGHTYWECGGGIRCQQFSKLSPPIYKDTFIRDPYFPARLKDASYFRALDFMQSLFREYSLAGLTYKSDRDTAILSLLNRISHELDTEVRYGVIRCFLGSLLLWKRTAEELTPSIDFGQRAVPSWSWMAYDGSIEFIIMYDYELRIPRDTDLGFAQDGEELNVKVRRFENCQLGAAKRGGGYSICDGNEKIGSLWLDMKDRIEFRHCVVIGAGDTRPRQKQLYVLVVQEEPGKGRYKRLGVGILGDGYVSVESEPGRLV</sequence>
<name>A0ACC0QGI0_9HYPO</name>
<evidence type="ECO:0000313" key="1">
    <source>
        <dbReference type="EMBL" id="KAI8650823.1"/>
    </source>
</evidence>
<gene>
    <name evidence="1" type="ORF">NCS57_01417200</name>
</gene>
<comment type="caution">
    <text evidence="1">The sequence shown here is derived from an EMBL/GenBank/DDBJ whole genome shotgun (WGS) entry which is preliminary data.</text>
</comment>
<accession>A0ACC0QGI0</accession>
<proteinExistence type="predicted"/>
<reference evidence="1" key="1">
    <citation type="submission" date="2022-06" db="EMBL/GenBank/DDBJ databases">
        <title>Fusarium solani species complex genomes reveal bases of compartmentalisation and animal pathogenesis.</title>
        <authorList>
            <person name="Tsai I.J."/>
        </authorList>
    </citation>
    <scope>NUCLEOTIDE SEQUENCE</scope>
    <source>
        <strain evidence="1">Fu6.1</strain>
    </source>
</reference>
<keyword evidence="2" id="KW-1185">Reference proteome</keyword>
<protein>
    <submittedName>
        <fullName evidence="1">HET domain-containing protein</fullName>
    </submittedName>
</protein>
<organism evidence="1 2">
    <name type="scientific">Fusarium keratoplasticum</name>
    <dbReference type="NCBI Taxonomy" id="1328300"/>
    <lineage>
        <taxon>Eukaryota</taxon>
        <taxon>Fungi</taxon>
        <taxon>Dikarya</taxon>
        <taxon>Ascomycota</taxon>
        <taxon>Pezizomycotina</taxon>
        <taxon>Sordariomycetes</taxon>
        <taxon>Hypocreomycetidae</taxon>
        <taxon>Hypocreales</taxon>
        <taxon>Nectriaceae</taxon>
        <taxon>Fusarium</taxon>
        <taxon>Fusarium solani species complex</taxon>
    </lineage>
</organism>
<dbReference type="Proteomes" id="UP001065298">
    <property type="component" value="Chromosome 12"/>
</dbReference>
<evidence type="ECO:0000313" key="2">
    <source>
        <dbReference type="Proteomes" id="UP001065298"/>
    </source>
</evidence>
<dbReference type="EMBL" id="CM046514">
    <property type="protein sequence ID" value="KAI8650823.1"/>
    <property type="molecule type" value="Genomic_DNA"/>
</dbReference>